<dbReference type="OrthoDB" id="8956208at2"/>
<dbReference type="InterPro" id="IPR050879">
    <property type="entry name" value="Acyltransferase_3"/>
</dbReference>
<dbReference type="AlphaFoldDB" id="A0A1Y0EMH0"/>
<dbReference type="GO" id="GO:0016020">
    <property type="term" value="C:membrane"/>
    <property type="evidence" value="ECO:0007669"/>
    <property type="project" value="TreeGrafter"/>
</dbReference>
<organism evidence="3 4">
    <name type="scientific">Comamonas serinivorans</name>
    <dbReference type="NCBI Taxonomy" id="1082851"/>
    <lineage>
        <taxon>Bacteria</taxon>
        <taxon>Pseudomonadati</taxon>
        <taxon>Pseudomonadota</taxon>
        <taxon>Betaproteobacteria</taxon>
        <taxon>Burkholderiales</taxon>
        <taxon>Comamonadaceae</taxon>
        <taxon>Comamonas</taxon>
    </lineage>
</organism>
<feature type="transmembrane region" description="Helical" evidence="1">
    <location>
        <begin position="320"/>
        <end position="342"/>
    </location>
</feature>
<keyword evidence="1" id="KW-0472">Membrane</keyword>
<reference evidence="3 4" key="1">
    <citation type="submission" date="2017-05" db="EMBL/GenBank/DDBJ databases">
        <authorList>
            <person name="Song R."/>
            <person name="Chenine A.L."/>
            <person name="Ruprecht R.M."/>
        </authorList>
    </citation>
    <scope>NUCLEOTIDE SEQUENCE [LARGE SCALE GENOMIC DNA]</scope>
    <source>
        <strain evidence="3 4">DSM 26136</strain>
    </source>
</reference>
<sequence length="373" mass="41086">MFVPPRNLWIDQAKGLACLLIVAHHLAFYGPMADQVWPAVPAFMNWLYEYARMAVQIFLVLGGYLCAAALAPSGHMAPRKPLLPLLLKRYLRLSLPFCVALLVAILVNEGVRAAGFVHDSVSAEPSVVQVLAHLLLLHTLGGWESLSAGVWYVAIDFQLYALCAGWLWLAHALSADHGPSRLAQAGVVVATCLSLWHWNRDADLDVWAIYFVGAYGLGMMAWWAGHAPEQRERHRWVGAIAFATGLALCLEWRTRIALAGVGALVLATSRDWPWPARLRAWRWSPLAWLGTRSYSVFLIHFPMCLLVNAVWAALWPQGVLTNALGLGVAIALSVAAGQVLYQTVESRSISWRKLLGWQMGALGLGALAMTNWL</sequence>
<proteinExistence type="predicted"/>
<keyword evidence="1" id="KW-0812">Transmembrane</keyword>
<evidence type="ECO:0000256" key="1">
    <source>
        <dbReference type="SAM" id="Phobius"/>
    </source>
</evidence>
<dbReference type="EMBL" id="CP021455">
    <property type="protein sequence ID" value="ARU04588.1"/>
    <property type="molecule type" value="Genomic_DNA"/>
</dbReference>
<name>A0A1Y0EMH0_9BURK</name>
<feature type="domain" description="Acyltransferase 3" evidence="2">
    <location>
        <begin position="7"/>
        <end position="335"/>
    </location>
</feature>
<dbReference type="KEGG" id="cser:CCO03_07795"/>
<evidence type="ECO:0000313" key="4">
    <source>
        <dbReference type="Proteomes" id="UP000196138"/>
    </source>
</evidence>
<dbReference type="Pfam" id="PF01757">
    <property type="entry name" value="Acyl_transf_3"/>
    <property type="match status" value="1"/>
</dbReference>
<dbReference type="PANTHER" id="PTHR23028:SF131">
    <property type="entry name" value="BLR2367 PROTEIN"/>
    <property type="match status" value="1"/>
</dbReference>
<accession>A0A1Y0EMH0</accession>
<feature type="transmembrane region" description="Helical" evidence="1">
    <location>
        <begin position="150"/>
        <end position="170"/>
    </location>
</feature>
<dbReference type="GO" id="GO:0016747">
    <property type="term" value="F:acyltransferase activity, transferring groups other than amino-acyl groups"/>
    <property type="evidence" value="ECO:0007669"/>
    <property type="project" value="InterPro"/>
</dbReference>
<gene>
    <name evidence="3" type="ORF">CCO03_07795</name>
</gene>
<feature type="transmembrane region" description="Helical" evidence="1">
    <location>
        <begin position="354"/>
        <end position="372"/>
    </location>
</feature>
<feature type="transmembrane region" description="Helical" evidence="1">
    <location>
        <begin position="294"/>
        <end position="314"/>
    </location>
</feature>
<dbReference type="PANTHER" id="PTHR23028">
    <property type="entry name" value="ACETYLTRANSFERASE"/>
    <property type="match status" value="1"/>
</dbReference>
<dbReference type="Proteomes" id="UP000196138">
    <property type="component" value="Chromosome"/>
</dbReference>
<keyword evidence="4" id="KW-1185">Reference proteome</keyword>
<dbReference type="InterPro" id="IPR002656">
    <property type="entry name" value="Acyl_transf_3_dom"/>
</dbReference>
<keyword evidence="1" id="KW-1133">Transmembrane helix</keyword>
<feature type="transmembrane region" description="Helical" evidence="1">
    <location>
        <begin position="204"/>
        <end position="223"/>
    </location>
</feature>
<feature type="transmembrane region" description="Helical" evidence="1">
    <location>
        <begin position="50"/>
        <end position="70"/>
    </location>
</feature>
<evidence type="ECO:0000259" key="2">
    <source>
        <dbReference type="Pfam" id="PF01757"/>
    </source>
</evidence>
<protein>
    <recommendedName>
        <fullName evidence="2">Acyltransferase 3 domain-containing protein</fullName>
    </recommendedName>
</protein>
<feature type="transmembrane region" description="Helical" evidence="1">
    <location>
        <begin position="90"/>
        <end position="107"/>
    </location>
</feature>
<dbReference type="GO" id="GO:0000271">
    <property type="term" value="P:polysaccharide biosynthetic process"/>
    <property type="evidence" value="ECO:0007669"/>
    <property type="project" value="TreeGrafter"/>
</dbReference>
<evidence type="ECO:0000313" key="3">
    <source>
        <dbReference type="EMBL" id="ARU04588.1"/>
    </source>
</evidence>
<dbReference type="RefSeq" id="WP_087279453.1">
    <property type="nucleotide sequence ID" value="NZ_CP021455.1"/>
</dbReference>